<keyword evidence="5" id="KW-0346">Stress response</keyword>
<dbReference type="EMBL" id="PKPP01000471">
    <property type="protein sequence ID" value="PWA92341.1"/>
    <property type="molecule type" value="Genomic_DNA"/>
</dbReference>
<dbReference type="GO" id="GO:0140662">
    <property type="term" value="F:ATP-dependent protein folding chaperone"/>
    <property type="evidence" value="ECO:0007669"/>
    <property type="project" value="InterPro"/>
</dbReference>
<dbReference type="SUPFAM" id="SSF53067">
    <property type="entry name" value="Actin-like ATPase domain"/>
    <property type="match status" value="1"/>
</dbReference>
<organism evidence="5 6">
    <name type="scientific">Artemisia annua</name>
    <name type="common">Sweet wormwood</name>
    <dbReference type="NCBI Taxonomy" id="35608"/>
    <lineage>
        <taxon>Eukaryota</taxon>
        <taxon>Viridiplantae</taxon>
        <taxon>Streptophyta</taxon>
        <taxon>Embryophyta</taxon>
        <taxon>Tracheophyta</taxon>
        <taxon>Spermatophyta</taxon>
        <taxon>Magnoliopsida</taxon>
        <taxon>eudicotyledons</taxon>
        <taxon>Gunneridae</taxon>
        <taxon>Pentapetalae</taxon>
        <taxon>asterids</taxon>
        <taxon>campanulids</taxon>
        <taxon>Asterales</taxon>
        <taxon>Asteraceae</taxon>
        <taxon>Asteroideae</taxon>
        <taxon>Anthemideae</taxon>
        <taxon>Artemisiinae</taxon>
        <taxon>Artemisia</taxon>
    </lineage>
</organism>
<gene>
    <name evidence="5" type="ORF">CTI12_AA079940</name>
</gene>
<proteinExistence type="inferred from homology"/>
<comment type="caution">
    <text evidence="5">The sequence shown here is derived from an EMBL/GenBank/DDBJ whole genome shotgun (WGS) entry which is preliminary data.</text>
</comment>
<dbReference type="PRINTS" id="PR00301">
    <property type="entry name" value="HEATSHOCK70"/>
</dbReference>
<dbReference type="STRING" id="35608.A0A2U1Q2U4"/>
<dbReference type="AlphaFoldDB" id="A0A2U1Q2U4"/>
<dbReference type="PANTHER" id="PTHR19375">
    <property type="entry name" value="HEAT SHOCK PROTEIN 70KDA"/>
    <property type="match status" value="1"/>
</dbReference>
<evidence type="ECO:0000256" key="2">
    <source>
        <dbReference type="ARBA" id="ARBA00022741"/>
    </source>
</evidence>
<dbReference type="InterPro" id="IPR043129">
    <property type="entry name" value="ATPase_NBD"/>
</dbReference>
<evidence type="ECO:0000313" key="5">
    <source>
        <dbReference type="EMBL" id="PWA92341.1"/>
    </source>
</evidence>
<dbReference type="Pfam" id="PF00012">
    <property type="entry name" value="HSP70"/>
    <property type="match status" value="1"/>
</dbReference>
<evidence type="ECO:0000256" key="1">
    <source>
        <dbReference type="ARBA" id="ARBA00007381"/>
    </source>
</evidence>
<name>A0A2U1Q2U4_ARTAN</name>
<keyword evidence="3" id="KW-0067">ATP-binding</keyword>
<dbReference type="Proteomes" id="UP000245207">
    <property type="component" value="Unassembled WGS sequence"/>
</dbReference>
<dbReference type="GO" id="GO:0005524">
    <property type="term" value="F:ATP binding"/>
    <property type="evidence" value="ECO:0007669"/>
    <property type="project" value="UniProtKB-KW"/>
</dbReference>
<sequence>MQPDKKIKPEKVESCKRLEPPQEKMQPEKKIKPEKLESFKRLEPPQPYKFSERVRGTAVGIDIGTTYSRVAVWSDKHNRVEIIPNKHGNKSTPACVARDGTQFLVGEAAGKIPITTDSANSLFGMFIRLTTLHLVYTYPFSSC</sequence>
<accession>A0A2U1Q2U4</accession>
<keyword evidence="2" id="KW-0547">Nucleotide-binding</keyword>
<keyword evidence="6" id="KW-1185">Reference proteome</keyword>
<dbReference type="FunFam" id="3.30.420.40:FF:000028">
    <property type="entry name" value="heat shock 70 kDa protein-like"/>
    <property type="match status" value="1"/>
</dbReference>
<dbReference type="OrthoDB" id="3789372at2759"/>
<dbReference type="Gene3D" id="3.30.420.40">
    <property type="match status" value="1"/>
</dbReference>
<protein>
    <submittedName>
        <fullName evidence="5">Heat shock protein 70 family</fullName>
    </submittedName>
</protein>
<dbReference type="InterPro" id="IPR013126">
    <property type="entry name" value="Hsp_70_fam"/>
</dbReference>
<feature type="region of interest" description="Disordered" evidence="4">
    <location>
        <begin position="1"/>
        <end position="32"/>
    </location>
</feature>
<evidence type="ECO:0000313" key="6">
    <source>
        <dbReference type="Proteomes" id="UP000245207"/>
    </source>
</evidence>
<evidence type="ECO:0000256" key="3">
    <source>
        <dbReference type="ARBA" id="ARBA00022840"/>
    </source>
</evidence>
<comment type="similarity">
    <text evidence="1">Belongs to the heat shock protein 70 family.</text>
</comment>
<evidence type="ECO:0000256" key="4">
    <source>
        <dbReference type="SAM" id="MobiDB-lite"/>
    </source>
</evidence>
<reference evidence="5 6" key="1">
    <citation type="journal article" date="2018" name="Mol. Plant">
        <title>The genome of Artemisia annua provides insight into the evolution of Asteraceae family and artemisinin biosynthesis.</title>
        <authorList>
            <person name="Shen Q."/>
            <person name="Zhang L."/>
            <person name="Liao Z."/>
            <person name="Wang S."/>
            <person name="Yan T."/>
            <person name="Shi P."/>
            <person name="Liu M."/>
            <person name="Fu X."/>
            <person name="Pan Q."/>
            <person name="Wang Y."/>
            <person name="Lv Z."/>
            <person name="Lu X."/>
            <person name="Zhang F."/>
            <person name="Jiang W."/>
            <person name="Ma Y."/>
            <person name="Chen M."/>
            <person name="Hao X."/>
            <person name="Li L."/>
            <person name="Tang Y."/>
            <person name="Lv G."/>
            <person name="Zhou Y."/>
            <person name="Sun X."/>
            <person name="Brodelius P.E."/>
            <person name="Rose J.K.C."/>
            <person name="Tang K."/>
        </authorList>
    </citation>
    <scope>NUCLEOTIDE SEQUENCE [LARGE SCALE GENOMIC DNA]</scope>
    <source>
        <strain evidence="6">cv. Huhao1</strain>
        <tissue evidence="5">Leaf</tissue>
    </source>
</reference>